<dbReference type="EMBL" id="CP045899">
    <property type="protein sequence ID" value="QQP40916.1"/>
    <property type="molecule type" value="Genomic_DNA"/>
</dbReference>
<evidence type="ECO:0000313" key="2">
    <source>
        <dbReference type="EMBL" id="QQP40916.1"/>
    </source>
</evidence>
<dbReference type="OrthoDB" id="10032537at2759"/>
<keyword evidence="3" id="KW-1185">Reference proteome</keyword>
<dbReference type="AlphaFoldDB" id="A0A7T8K0D6"/>
<reference evidence="3" key="1">
    <citation type="submission" date="2021-01" db="EMBL/GenBank/DDBJ databases">
        <title>Caligus Genome Assembly.</title>
        <authorList>
            <person name="Gallardo-Escarate C."/>
        </authorList>
    </citation>
    <scope>NUCLEOTIDE SEQUENCE [LARGE SCALE GENOMIC DNA]</scope>
</reference>
<name>A0A7T8K0D6_CALRO</name>
<proteinExistence type="predicted"/>
<feature type="region of interest" description="Disordered" evidence="1">
    <location>
        <begin position="1"/>
        <end position="23"/>
    </location>
</feature>
<evidence type="ECO:0000256" key="1">
    <source>
        <dbReference type="SAM" id="MobiDB-lite"/>
    </source>
</evidence>
<feature type="non-terminal residue" evidence="2">
    <location>
        <position position="1"/>
    </location>
</feature>
<gene>
    <name evidence="2" type="ORF">FKW44_015126</name>
</gene>
<accession>A0A7T8K0D6</accession>
<evidence type="ECO:0000313" key="3">
    <source>
        <dbReference type="Proteomes" id="UP000595437"/>
    </source>
</evidence>
<dbReference type="Proteomes" id="UP000595437">
    <property type="component" value="Chromosome 10"/>
</dbReference>
<sequence length="66" mass="7530">IGGIGVEERHRRTAKRKLVQMSGTSSHMLPGHLDEVLWRDCFGDGIHASFNNLLTHLSEWYNVNNQ</sequence>
<feature type="compositionally biased region" description="Basic and acidic residues" evidence="1">
    <location>
        <begin position="1"/>
        <end position="10"/>
    </location>
</feature>
<protein>
    <submittedName>
        <fullName evidence="2">Uncharacterized protein</fullName>
    </submittedName>
</protein>
<organism evidence="2 3">
    <name type="scientific">Caligus rogercresseyi</name>
    <name type="common">Sea louse</name>
    <dbReference type="NCBI Taxonomy" id="217165"/>
    <lineage>
        <taxon>Eukaryota</taxon>
        <taxon>Metazoa</taxon>
        <taxon>Ecdysozoa</taxon>
        <taxon>Arthropoda</taxon>
        <taxon>Crustacea</taxon>
        <taxon>Multicrustacea</taxon>
        <taxon>Hexanauplia</taxon>
        <taxon>Copepoda</taxon>
        <taxon>Siphonostomatoida</taxon>
        <taxon>Caligidae</taxon>
        <taxon>Caligus</taxon>
    </lineage>
</organism>